<dbReference type="Proteomes" id="UP000317703">
    <property type="component" value="Segment"/>
</dbReference>
<dbReference type="EMBL" id="MN032614">
    <property type="protein sequence ID" value="QDJ96853.1"/>
    <property type="molecule type" value="Genomic_DNA"/>
</dbReference>
<organism evidence="1 2">
    <name type="scientific">Aeromonas phage PS1</name>
    <dbReference type="NCBI Taxonomy" id="2591406"/>
    <lineage>
        <taxon>Viruses</taxon>
        <taxon>Duplodnaviria</taxon>
        <taxon>Heunggongvirae</taxon>
        <taxon>Uroviricota</taxon>
        <taxon>Caudoviricetes</taxon>
        <taxon>Chimalliviridae</taxon>
        <taxon>Ferozepurvirus</taxon>
        <taxon>Ferozepurvirus PS1</taxon>
    </lineage>
</organism>
<sequence length="511" mass="57022">MEDEIELGSVIQLSPHAQTVQLTSGKVSTDDEPLISLDDVYEVTGQESINIIVKSAQEYFKHNRLHRDSLTCLKISGMEGLLPIYDRMNARKGGESFIEGFKKGFMAIMKAIADFIKQVVNWCVVKVKTMFGFAKTEKETAAAVQNFEKDVKPRLQNLIKDTFGNGAGIGTISFDEFVKSLPEGVTGKEAMLIIKQRGEKAEDAIARMTRAVDEVPRAIEEINKSMQKSRVVKNRYQQLIRDLKQKAKANNITEGDIVNFVAGLNHEVTDTLNPERCINIAQTLAEKVFGVQIEGFGLEGGFKQAQDQLKNALERTKTNVNVETLNVYQKLADNYVPLMAEADNIALDPNSLDSFKVILDNDSNYIVNKIATDYPQYFSILSDYAQFGQRVSKYNEALSLCVTVVNDCKAVGQSVVKWLTAMKTIAAAYVTQDIEKIVKAHETFTPGNEDKYVADKGAYFLADDLKILNSIFPGRNWVEEGLTYTRAISQMPDVKKRINNLLGQLSVPLKV</sequence>
<name>A0A514TV29_9CAUD</name>
<proteinExistence type="predicted"/>
<evidence type="ECO:0000313" key="1">
    <source>
        <dbReference type="EMBL" id="QDJ96853.1"/>
    </source>
</evidence>
<gene>
    <name evidence="1" type="ORF">PS1_0094</name>
</gene>
<accession>A0A514TV29</accession>
<keyword evidence="2" id="KW-1185">Reference proteome</keyword>
<reference evidence="1" key="1">
    <citation type="submission" date="2019-06" db="EMBL/GenBank/DDBJ databases">
        <title>Complete genome sequence of Aeromonas hydrophila bacteriophage PS1.</title>
        <authorList>
            <person name="Rai S."/>
            <person name="Tyagi A."/>
            <person name="Kumar N."/>
            <person name="Singh N."/>
        </authorList>
    </citation>
    <scope>NUCLEOTIDE SEQUENCE [LARGE SCALE GENOMIC DNA]</scope>
</reference>
<protein>
    <submittedName>
        <fullName evidence="1">Uncharacterized protein</fullName>
    </submittedName>
</protein>
<evidence type="ECO:0000313" key="2">
    <source>
        <dbReference type="Proteomes" id="UP000317703"/>
    </source>
</evidence>